<dbReference type="AlphaFoldDB" id="A0AA35UGT6"/>
<feature type="compositionally biased region" description="Low complexity" evidence="1">
    <location>
        <begin position="200"/>
        <end position="237"/>
    </location>
</feature>
<feature type="region of interest" description="Disordered" evidence="1">
    <location>
        <begin position="188"/>
        <end position="267"/>
    </location>
</feature>
<organism evidence="2 3">
    <name type="scientific">Brytella acorum</name>
    <dbReference type="NCBI Taxonomy" id="2959299"/>
    <lineage>
        <taxon>Bacteria</taxon>
        <taxon>Pseudomonadati</taxon>
        <taxon>Pseudomonadota</taxon>
        <taxon>Alphaproteobacteria</taxon>
        <taxon>Acetobacterales</taxon>
        <taxon>Acetobacteraceae</taxon>
        <taxon>Brytella</taxon>
    </lineage>
</organism>
<dbReference type="RefSeq" id="WP_289843582.1">
    <property type="nucleotide sequence ID" value="NZ_CATKSH010000010.1"/>
</dbReference>
<reference evidence="2" key="1">
    <citation type="submission" date="2023-03" db="EMBL/GenBank/DDBJ databases">
        <authorList>
            <person name="Cleenwerck I."/>
        </authorList>
    </citation>
    <scope>NUCLEOTIDE SEQUENCE</scope>
    <source>
        <strain evidence="2">LMG 32879</strain>
    </source>
</reference>
<sequence length="267" mass="27878">MILGSVFTLPLMLAGCADDDTTQNFPPLTYTYLSQLHLNVSRIDIVDHAPPGSEAGDISAKAPTTPDQALQEMARDRLIASGSDGTATFTITHASILHEPGGTLKGDMSVHVEVQSPIGAKAGYAEAHVSRSMSPGDQDPESRPVLYALTSQMMQDMNVELEFQVKKSLKDWLVDAGGAPLEGAIQQQNLTGDTPPETPPATSDTAPDAPSAQSSAIPASTATAKKTPAAPDAVFPTGDDDSDTPATDSPEVKARSPQPGVLKLPQP</sequence>
<proteinExistence type="predicted"/>
<comment type="caution">
    <text evidence="2">The sequence shown here is derived from an EMBL/GenBank/DDBJ whole genome shotgun (WGS) entry which is preliminary data.</text>
</comment>
<name>A0AA35UGT6_9PROT</name>
<evidence type="ECO:0000313" key="2">
    <source>
        <dbReference type="EMBL" id="CAI9121018.1"/>
    </source>
</evidence>
<accession>A0AA35UGT6</accession>
<dbReference type="EMBL" id="CATKSH010000010">
    <property type="protein sequence ID" value="CAI9121018.1"/>
    <property type="molecule type" value="Genomic_DNA"/>
</dbReference>
<evidence type="ECO:0000256" key="1">
    <source>
        <dbReference type="SAM" id="MobiDB-lite"/>
    </source>
</evidence>
<keyword evidence="3" id="KW-1185">Reference proteome</keyword>
<gene>
    <name evidence="2" type="ORF">LMG32879_001862</name>
</gene>
<protein>
    <submittedName>
        <fullName evidence="2">Uncharacterized protein</fullName>
    </submittedName>
</protein>
<evidence type="ECO:0000313" key="3">
    <source>
        <dbReference type="Proteomes" id="UP001176960"/>
    </source>
</evidence>
<dbReference type="Proteomes" id="UP001176960">
    <property type="component" value="Unassembled WGS sequence"/>
</dbReference>